<dbReference type="AlphaFoldDB" id="A0AAD2FNT4"/>
<evidence type="ECO:0000256" key="2">
    <source>
        <dbReference type="ARBA" id="ARBA00005979"/>
    </source>
</evidence>
<comment type="similarity">
    <text evidence="2">Belongs to the NADH:flavin oxidoreductase/NADH oxidase family.</text>
</comment>
<dbReference type="PANTHER" id="PTHR22893:SF91">
    <property type="entry name" value="NADPH DEHYDROGENASE 2-RELATED"/>
    <property type="match status" value="1"/>
</dbReference>
<dbReference type="InterPro" id="IPR045247">
    <property type="entry name" value="Oye-like"/>
</dbReference>
<dbReference type="FunFam" id="3.20.20.70:FF:000059">
    <property type="entry name" value="N-ethylmaleimide reductase, FMN-linked"/>
    <property type="match status" value="1"/>
</dbReference>
<dbReference type="InterPro" id="IPR013785">
    <property type="entry name" value="Aldolase_TIM"/>
</dbReference>
<evidence type="ECO:0000313" key="5">
    <source>
        <dbReference type="EMBL" id="CAJ1947803.1"/>
    </source>
</evidence>
<dbReference type="Gene3D" id="3.20.20.70">
    <property type="entry name" value="Aldolase class I"/>
    <property type="match status" value="1"/>
</dbReference>
<dbReference type="CDD" id="cd02933">
    <property type="entry name" value="OYE_like_FMN"/>
    <property type="match status" value="1"/>
</dbReference>
<keyword evidence="6" id="KW-1185">Reference proteome</keyword>
<dbReference type="Proteomes" id="UP001295423">
    <property type="component" value="Unassembled WGS sequence"/>
</dbReference>
<dbReference type="PANTHER" id="PTHR22893">
    <property type="entry name" value="NADH OXIDOREDUCTASE-RELATED"/>
    <property type="match status" value="1"/>
</dbReference>
<dbReference type="SUPFAM" id="SSF51395">
    <property type="entry name" value="FMN-linked oxidoreductases"/>
    <property type="match status" value="1"/>
</dbReference>
<protein>
    <recommendedName>
        <fullName evidence="4">NADH:flavin oxidoreductase/NADH oxidase N-terminal domain-containing protein</fullName>
    </recommendedName>
</protein>
<evidence type="ECO:0000256" key="3">
    <source>
        <dbReference type="ARBA" id="ARBA00023002"/>
    </source>
</evidence>
<keyword evidence="3" id="KW-0560">Oxidoreductase</keyword>
<evidence type="ECO:0000256" key="1">
    <source>
        <dbReference type="ARBA" id="ARBA00001917"/>
    </source>
</evidence>
<dbReference type="GO" id="GO:0005829">
    <property type="term" value="C:cytosol"/>
    <property type="evidence" value="ECO:0007669"/>
    <property type="project" value="UniProtKB-ARBA"/>
</dbReference>
<dbReference type="InterPro" id="IPR001155">
    <property type="entry name" value="OxRdtase_FMN_N"/>
</dbReference>
<comment type="cofactor">
    <cofactor evidence="1">
        <name>FMN</name>
        <dbReference type="ChEBI" id="CHEBI:58210"/>
    </cofactor>
</comment>
<organism evidence="5 6">
    <name type="scientific">Cylindrotheca closterium</name>
    <dbReference type="NCBI Taxonomy" id="2856"/>
    <lineage>
        <taxon>Eukaryota</taxon>
        <taxon>Sar</taxon>
        <taxon>Stramenopiles</taxon>
        <taxon>Ochrophyta</taxon>
        <taxon>Bacillariophyta</taxon>
        <taxon>Bacillariophyceae</taxon>
        <taxon>Bacillariophycidae</taxon>
        <taxon>Bacillariales</taxon>
        <taxon>Bacillariaceae</taxon>
        <taxon>Cylindrotheca</taxon>
    </lineage>
</organism>
<sequence>MSSDMQILSKFKIGDMELKNRIILAPLTRARGTPQDDPMDPASRVPNDTQALYYEQRASGGLILTEASAVSEEGYGWLNAAAIYTDDHVAGWKKVTDRVHAKDGKIFCQLWHMGRQAHSSYHPTTKRTVSASSEPMAGKVKTIDNGEADGEVPHALTVDEIKTTIADFVNGAEKSKAAGFDGVEIHAANGYLVDQFLQSKTNKRTDQYGGSKENRIRFLKEIVEAIIASGAYPASRIGFRISPNGAFGDMGSEDNVEMFTFVAKEMNQYNLAYLHIMDGLGFGYHGKCRPVTCADIRKNYDGAIMANVGLTKEISEGLVRSGACDLACFGRLYISNPDLPERFANDWPVADPAPYETWWAHTGEKGYTDWPVYEEPKEE</sequence>
<accession>A0AAD2FNT4</accession>
<evidence type="ECO:0000259" key="4">
    <source>
        <dbReference type="Pfam" id="PF00724"/>
    </source>
</evidence>
<evidence type="ECO:0000313" key="6">
    <source>
        <dbReference type="Proteomes" id="UP001295423"/>
    </source>
</evidence>
<dbReference type="Pfam" id="PF00724">
    <property type="entry name" value="Oxidored_FMN"/>
    <property type="match status" value="1"/>
</dbReference>
<gene>
    <name evidence="5" type="ORF">CYCCA115_LOCUS11316</name>
</gene>
<proteinExistence type="inferred from homology"/>
<comment type="caution">
    <text evidence="5">The sequence shown here is derived from an EMBL/GenBank/DDBJ whole genome shotgun (WGS) entry which is preliminary data.</text>
</comment>
<dbReference type="GO" id="GO:0016628">
    <property type="term" value="F:oxidoreductase activity, acting on the CH-CH group of donors, NAD or NADP as acceptor"/>
    <property type="evidence" value="ECO:0007669"/>
    <property type="project" value="UniProtKB-ARBA"/>
</dbReference>
<reference evidence="5" key="1">
    <citation type="submission" date="2023-08" db="EMBL/GenBank/DDBJ databases">
        <authorList>
            <person name="Audoor S."/>
            <person name="Bilcke G."/>
        </authorList>
    </citation>
    <scope>NUCLEOTIDE SEQUENCE</scope>
</reference>
<feature type="domain" description="NADH:flavin oxidoreductase/NADH oxidase N-terminal" evidence="4">
    <location>
        <begin position="11"/>
        <end position="345"/>
    </location>
</feature>
<name>A0AAD2FNT4_9STRA</name>
<dbReference type="EMBL" id="CAKOGP040001736">
    <property type="protein sequence ID" value="CAJ1947803.1"/>
    <property type="molecule type" value="Genomic_DNA"/>
</dbReference>
<dbReference type="GO" id="GO:0010181">
    <property type="term" value="F:FMN binding"/>
    <property type="evidence" value="ECO:0007669"/>
    <property type="project" value="InterPro"/>
</dbReference>